<gene>
    <name evidence="1" type="ORF">GCM10011282_04150</name>
</gene>
<organism evidence="1 2">
    <name type="scientific">Undibacterium macrobrachii</name>
    <dbReference type="NCBI Taxonomy" id="1119058"/>
    <lineage>
        <taxon>Bacteria</taxon>
        <taxon>Pseudomonadati</taxon>
        <taxon>Pseudomonadota</taxon>
        <taxon>Betaproteobacteria</taxon>
        <taxon>Burkholderiales</taxon>
        <taxon>Oxalobacteraceae</taxon>
        <taxon>Undibacterium</taxon>
    </lineage>
</organism>
<proteinExistence type="predicted"/>
<dbReference type="Proteomes" id="UP000620127">
    <property type="component" value="Unassembled WGS sequence"/>
</dbReference>
<sequence length="560" mass="57578">MTTVIPNPPANPVPYTPDFETQMTDWLGWLTENASKFGDVSEEMNAALNASLLGVTSSSTTSLTITAVGTSKSLTVAAGKGYAVGMLINVASTANPNNYMKLRITEFNSSTGALVGAVQGFGGSGTFANWSVFFDVADFQKITITTGEVVAAGNLLAEDDSGNSQSVAAITTAIIQAVTATSVCAVKLASNNVAVFWSVAGNNIYMVVVDRAGATVVAPIIVSSNNQSSGQVRAATLSNGNIVFVFAALTTGYSTFKIVSPTGAQVVAETVIEAANAETRPAVDALTGGGFAVVYAISAGTKYALYTNTGVVAKNPTATGTTATVALDVCEQPTSGGFIIVSLGTSSLARHYNGAGDYANDVAIPAVSGQKIAASGSTVASAYLASNRLSLSISAHNSTTTINGYNAGNNIQYITPTEPQNSGSALQMASLEVLGDGTYLGVFAPNSASSEYPRWVRFDVSGRVHDSGILFDELVTANSYGLINIIPSGQNGFSLVWRASNSNIKFAHIKSGNVIGISDGQDGTNTRYKSNGAVTLANTNRLNVGGSKVNFSRQGAKVVI</sequence>
<dbReference type="EMBL" id="BMYT01000001">
    <property type="protein sequence ID" value="GGX01399.1"/>
    <property type="molecule type" value="Genomic_DNA"/>
</dbReference>
<name>A0ABQ2X6W8_9BURK</name>
<dbReference type="RefSeq" id="WP_189344349.1">
    <property type="nucleotide sequence ID" value="NZ_BMYT01000001.1"/>
</dbReference>
<accession>A0ABQ2X6W8</accession>
<protein>
    <submittedName>
        <fullName evidence="1">Uncharacterized protein</fullName>
    </submittedName>
</protein>
<keyword evidence="2" id="KW-1185">Reference proteome</keyword>
<reference evidence="2" key="1">
    <citation type="journal article" date="2019" name="Int. J. Syst. Evol. Microbiol.">
        <title>The Global Catalogue of Microorganisms (GCM) 10K type strain sequencing project: providing services to taxonomists for standard genome sequencing and annotation.</title>
        <authorList>
            <consortium name="The Broad Institute Genomics Platform"/>
            <consortium name="The Broad Institute Genome Sequencing Center for Infectious Disease"/>
            <person name="Wu L."/>
            <person name="Ma J."/>
        </authorList>
    </citation>
    <scope>NUCLEOTIDE SEQUENCE [LARGE SCALE GENOMIC DNA]</scope>
    <source>
        <strain evidence="2">KCTC 23916</strain>
    </source>
</reference>
<dbReference type="SUPFAM" id="SSF89372">
    <property type="entry name" value="Fucose-specific lectin"/>
    <property type="match status" value="1"/>
</dbReference>
<evidence type="ECO:0000313" key="2">
    <source>
        <dbReference type="Proteomes" id="UP000620127"/>
    </source>
</evidence>
<evidence type="ECO:0000313" key="1">
    <source>
        <dbReference type="EMBL" id="GGX01399.1"/>
    </source>
</evidence>
<comment type="caution">
    <text evidence="1">The sequence shown here is derived from an EMBL/GenBank/DDBJ whole genome shotgun (WGS) entry which is preliminary data.</text>
</comment>